<dbReference type="FunFam" id="3.20.20.450:FF:000001">
    <property type="entry name" value="Cyclic di-GMP phosphodiesterase yahA"/>
    <property type="match status" value="1"/>
</dbReference>
<comment type="caution">
    <text evidence="8">The sequence shown here is derived from an EMBL/GenBank/DDBJ whole genome shotgun (WGS) entry which is preliminary data.</text>
</comment>
<evidence type="ECO:0000259" key="6">
    <source>
        <dbReference type="PROSITE" id="PS50883"/>
    </source>
</evidence>
<dbReference type="Pfam" id="PF08448">
    <property type="entry name" value="PAS_4"/>
    <property type="match status" value="1"/>
</dbReference>
<dbReference type="Pfam" id="PF00563">
    <property type="entry name" value="EAL"/>
    <property type="match status" value="1"/>
</dbReference>
<name>A0A2W5KM16_ANCNO</name>
<dbReference type="GO" id="GO:0071732">
    <property type="term" value="P:cellular response to nitric oxide"/>
    <property type="evidence" value="ECO:0007669"/>
    <property type="project" value="UniProtKB-ARBA"/>
</dbReference>
<comment type="catalytic activity">
    <reaction evidence="1">
        <text>3',3'-c-di-GMP + H2O = 5'-phosphoguanylyl(3'-&gt;5')guanosine + H(+)</text>
        <dbReference type="Rhea" id="RHEA:24902"/>
        <dbReference type="ChEBI" id="CHEBI:15377"/>
        <dbReference type="ChEBI" id="CHEBI:15378"/>
        <dbReference type="ChEBI" id="CHEBI:58754"/>
        <dbReference type="ChEBI" id="CHEBI:58805"/>
        <dbReference type="EC" id="3.1.4.52"/>
    </reaction>
    <physiologicalReaction direction="left-to-right" evidence="1">
        <dbReference type="Rhea" id="RHEA:24903"/>
    </physiologicalReaction>
</comment>
<keyword evidence="2" id="KW-0597">Phosphoprotein</keyword>
<dbReference type="GO" id="GO:0000160">
    <property type="term" value="P:phosphorelay signal transduction system"/>
    <property type="evidence" value="ECO:0007669"/>
    <property type="project" value="InterPro"/>
</dbReference>
<dbReference type="Pfam" id="PF00990">
    <property type="entry name" value="GGDEF"/>
    <property type="match status" value="1"/>
</dbReference>
<dbReference type="EMBL" id="QFPN01000003">
    <property type="protein sequence ID" value="PZQ16894.1"/>
    <property type="molecule type" value="Genomic_DNA"/>
</dbReference>
<dbReference type="InterPro" id="IPR000014">
    <property type="entry name" value="PAS"/>
</dbReference>
<dbReference type="SMART" id="SM00267">
    <property type="entry name" value="GGDEF"/>
    <property type="match status" value="1"/>
</dbReference>
<dbReference type="AlphaFoldDB" id="A0A2W5KM16"/>
<dbReference type="SUPFAM" id="SSF55785">
    <property type="entry name" value="PYP-like sensor domain (PAS domain)"/>
    <property type="match status" value="1"/>
</dbReference>
<dbReference type="PANTHER" id="PTHR44757:SF2">
    <property type="entry name" value="BIOFILM ARCHITECTURE MAINTENANCE PROTEIN MBAA"/>
    <property type="match status" value="1"/>
</dbReference>
<dbReference type="Gene3D" id="3.40.50.2300">
    <property type="match status" value="1"/>
</dbReference>
<dbReference type="NCBIfam" id="TIGR00229">
    <property type="entry name" value="sensory_box"/>
    <property type="match status" value="1"/>
</dbReference>
<evidence type="ECO:0000313" key="8">
    <source>
        <dbReference type="EMBL" id="PZQ16894.1"/>
    </source>
</evidence>
<dbReference type="InterPro" id="IPR035919">
    <property type="entry name" value="EAL_sf"/>
</dbReference>
<dbReference type="GO" id="GO:0071111">
    <property type="term" value="F:cyclic-guanylate-specific phosphodiesterase activity"/>
    <property type="evidence" value="ECO:0007669"/>
    <property type="project" value="UniProtKB-EC"/>
</dbReference>
<dbReference type="PROSITE" id="PS50112">
    <property type="entry name" value="PAS"/>
    <property type="match status" value="1"/>
</dbReference>
<feature type="domain" description="Response regulatory" evidence="3">
    <location>
        <begin position="3"/>
        <end position="121"/>
    </location>
</feature>
<dbReference type="CDD" id="cd01949">
    <property type="entry name" value="GGDEF"/>
    <property type="match status" value="1"/>
</dbReference>
<protein>
    <submittedName>
        <fullName evidence="8">Diguanylate cyclase</fullName>
    </submittedName>
</protein>
<dbReference type="InterPro" id="IPR000700">
    <property type="entry name" value="PAS-assoc_C"/>
</dbReference>
<evidence type="ECO:0000256" key="2">
    <source>
        <dbReference type="PROSITE-ProRule" id="PRU00169"/>
    </source>
</evidence>
<dbReference type="FunFam" id="3.30.70.270:FF:000001">
    <property type="entry name" value="Diguanylate cyclase domain protein"/>
    <property type="match status" value="1"/>
</dbReference>
<evidence type="ECO:0000259" key="3">
    <source>
        <dbReference type="PROSITE" id="PS50110"/>
    </source>
</evidence>
<evidence type="ECO:0000259" key="5">
    <source>
        <dbReference type="PROSITE" id="PS50113"/>
    </source>
</evidence>
<dbReference type="InterPro" id="IPR011006">
    <property type="entry name" value="CheY-like_superfamily"/>
</dbReference>
<evidence type="ECO:0000259" key="4">
    <source>
        <dbReference type="PROSITE" id="PS50112"/>
    </source>
</evidence>
<proteinExistence type="predicted"/>
<organism evidence="8 9">
    <name type="scientific">Ancylobacter novellus</name>
    <name type="common">Thiobacillus novellus</name>
    <dbReference type="NCBI Taxonomy" id="921"/>
    <lineage>
        <taxon>Bacteria</taxon>
        <taxon>Pseudomonadati</taxon>
        <taxon>Pseudomonadota</taxon>
        <taxon>Alphaproteobacteria</taxon>
        <taxon>Hyphomicrobiales</taxon>
        <taxon>Xanthobacteraceae</taxon>
        <taxon>Ancylobacter</taxon>
    </lineage>
</organism>
<feature type="domain" description="EAL" evidence="6">
    <location>
        <begin position="455"/>
        <end position="709"/>
    </location>
</feature>
<evidence type="ECO:0000259" key="7">
    <source>
        <dbReference type="PROSITE" id="PS50887"/>
    </source>
</evidence>
<dbReference type="SMART" id="SM00448">
    <property type="entry name" value="REC"/>
    <property type="match status" value="1"/>
</dbReference>
<dbReference type="PANTHER" id="PTHR44757">
    <property type="entry name" value="DIGUANYLATE CYCLASE DGCP"/>
    <property type="match status" value="1"/>
</dbReference>
<reference evidence="8 9" key="1">
    <citation type="submission" date="2017-08" db="EMBL/GenBank/DDBJ databases">
        <title>Infants hospitalized years apart are colonized by the same room-sourced microbial strains.</title>
        <authorList>
            <person name="Brooks B."/>
            <person name="Olm M.R."/>
            <person name="Firek B.A."/>
            <person name="Baker R."/>
            <person name="Thomas B.C."/>
            <person name="Morowitz M.J."/>
            <person name="Banfield J.F."/>
        </authorList>
    </citation>
    <scope>NUCLEOTIDE SEQUENCE [LARGE SCALE GENOMIC DNA]</scope>
    <source>
        <strain evidence="8">S2_005_003_R2_43</strain>
    </source>
</reference>
<dbReference type="NCBIfam" id="TIGR00254">
    <property type="entry name" value="GGDEF"/>
    <property type="match status" value="1"/>
</dbReference>
<dbReference type="CDD" id="cd17551">
    <property type="entry name" value="REC_RpfG-like"/>
    <property type="match status" value="1"/>
</dbReference>
<dbReference type="InterPro" id="IPR052155">
    <property type="entry name" value="Biofilm_reg_signaling"/>
</dbReference>
<dbReference type="PROSITE" id="PS50883">
    <property type="entry name" value="EAL"/>
    <property type="match status" value="1"/>
</dbReference>
<dbReference type="InterPro" id="IPR043128">
    <property type="entry name" value="Rev_trsase/Diguanyl_cyclase"/>
</dbReference>
<dbReference type="InterPro" id="IPR001789">
    <property type="entry name" value="Sig_transdc_resp-reg_receiver"/>
</dbReference>
<dbReference type="PROSITE" id="PS50113">
    <property type="entry name" value="PAC"/>
    <property type="match status" value="1"/>
</dbReference>
<dbReference type="SUPFAM" id="SSF52172">
    <property type="entry name" value="CheY-like"/>
    <property type="match status" value="1"/>
</dbReference>
<dbReference type="CDD" id="cd00130">
    <property type="entry name" value="PAS"/>
    <property type="match status" value="1"/>
</dbReference>
<dbReference type="PROSITE" id="PS50110">
    <property type="entry name" value="RESPONSE_REGULATORY"/>
    <property type="match status" value="1"/>
</dbReference>
<feature type="modified residue" description="4-aspartylphosphate" evidence="2">
    <location>
        <position position="54"/>
    </location>
</feature>
<dbReference type="Gene3D" id="3.20.20.450">
    <property type="entry name" value="EAL domain"/>
    <property type="match status" value="1"/>
</dbReference>
<evidence type="ECO:0000313" key="9">
    <source>
        <dbReference type="Proteomes" id="UP000249577"/>
    </source>
</evidence>
<dbReference type="CDD" id="cd01948">
    <property type="entry name" value="EAL"/>
    <property type="match status" value="1"/>
</dbReference>
<feature type="domain" description="PAS" evidence="4">
    <location>
        <begin position="155"/>
        <end position="209"/>
    </location>
</feature>
<dbReference type="InterPro" id="IPR000160">
    <property type="entry name" value="GGDEF_dom"/>
</dbReference>
<dbReference type="SUPFAM" id="SSF141868">
    <property type="entry name" value="EAL domain-like"/>
    <property type="match status" value="1"/>
</dbReference>
<dbReference type="InterPro" id="IPR001633">
    <property type="entry name" value="EAL_dom"/>
</dbReference>
<feature type="domain" description="GGDEF" evidence="7">
    <location>
        <begin position="313"/>
        <end position="446"/>
    </location>
</feature>
<dbReference type="PROSITE" id="PS50887">
    <property type="entry name" value="GGDEF"/>
    <property type="match status" value="1"/>
</dbReference>
<dbReference type="InterPro" id="IPR013656">
    <property type="entry name" value="PAS_4"/>
</dbReference>
<dbReference type="InterPro" id="IPR035965">
    <property type="entry name" value="PAS-like_dom_sf"/>
</dbReference>
<dbReference type="Proteomes" id="UP000249577">
    <property type="component" value="Unassembled WGS sequence"/>
</dbReference>
<evidence type="ECO:0000256" key="1">
    <source>
        <dbReference type="ARBA" id="ARBA00051114"/>
    </source>
</evidence>
<dbReference type="Pfam" id="PF00072">
    <property type="entry name" value="Response_reg"/>
    <property type="match status" value="1"/>
</dbReference>
<sequence>MALICILDDRVTNRNIFAKLAATIEPDVVVRAFEDPLDALDWMSENIPDLVITDYKMPEIDGAEFTRRFRKLPGCEDVPVVVLTVYEERSFRLSALEAGATDFLLSPVDHHEFLTRARNLLKMRRQQIVIASRALSLENELRTSEQSRARALRDSTERLAQVIDTVPALISAADREGRCIFVNAHQAAAKGVEPSALLGASAVEIFGPEQGARSAALDRLICESGVGLPSFEEEISGANGEARYVLTTKAPLRDAAGEIVAVLTTSLDISDRKRAERHLRYLAHHDALTDLPNRSLLHERVRHEIAQSRRSGSKFALHLFDLDRFKGINDVLGHHFGDRLLRAVADRLRTTVRESDTVARLGGDEFAILQSNVANFDDTKDLARRIRTALAAPFRFEGEEILTSASIGIALFPDNGFDVDELLKNADLAMYRAKADGRDGFRAFAADMDTTARAITVLESDLRRALARGEFELHFQPQVALATGRIVGAEALIRWRRENGDLVAPGEFLPQAEENGLIVPINNWVLREACAQAASWSAQGLPPIRVAVNLSGVQFLKTDVESIVVEALEESALPPNRLELELTETILLQETGAVVRQLEALRGRGVSFSIDDFGTGYSSLAYVKHFPIDRLKIDKSFIANLKSDANDAAIVRAIVNLGHSLDLEVIAEGVETAAQVAHLRSEGCDEVQGFYFGRPMRSDLFVDLVRRETLLVRSA</sequence>
<dbReference type="Gene3D" id="3.30.70.270">
    <property type="match status" value="1"/>
</dbReference>
<dbReference type="SUPFAM" id="SSF55073">
    <property type="entry name" value="Nucleotide cyclase"/>
    <property type="match status" value="1"/>
</dbReference>
<dbReference type="Gene3D" id="3.30.450.20">
    <property type="entry name" value="PAS domain"/>
    <property type="match status" value="1"/>
</dbReference>
<gene>
    <name evidence="8" type="ORF">DI565_05740</name>
</gene>
<dbReference type="InterPro" id="IPR029787">
    <property type="entry name" value="Nucleotide_cyclase"/>
</dbReference>
<feature type="domain" description="PAC" evidence="5">
    <location>
        <begin position="229"/>
        <end position="281"/>
    </location>
</feature>
<dbReference type="SMART" id="SM00052">
    <property type="entry name" value="EAL"/>
    <property type="match status" value="1"/>
</dbReference>
<accession>A0A2W5KM16</accession>